<dbReference type="PANTHER" id="PTHR10996:SF178">
    <property type="entry name" value="2-HYDROXYACID DEHYDROGENASE YGL185C-RELATED"/>
    <property type="match status" value="1"/>
</dbReference>
<evidence type="ECO:0000313" key="6">
    <source>
        <dbReference type="EMBL" id="MBO1080718.1"/>
    </source>
</evidence>
<gene>
    <name evidence="6" type="ORF">IAI61_16865</name>
</gene>
<dbReference type="RefSeq" id="WP_207418901.1">
    <property type="nucleotide sequence ID" value="NZ_CP061177.1"/>
</dbReference>
<protein>
    <submittedName>
        <fullName evidence="6">Phosphoglycerate dehydrogenase</fullName>
    </submittedName>
</protein>
<evidence type="ECO:0000313" key="7">
    <source>
        <dbReference type="Proteomes" id="UP001518989"/>
    </source>
</evidence>
<sequence>MAGQRGTIRRPGVTNGAIGSVPYLRERILAAYPRAKFNEDIRHRLTEDEIIAFLADCDAAIMGGDVVSDRVLAALPGIRDIGIFGVGLNTVDLEACRRHGVRLGFTPGVNRLAVAELALCFMIAGLRWVPALNLAMRAGDRPRTRVGRSLSGRVVGLHGCGHIGQEVVRLLKPFGCTILVHDIRDYAEFYAEHGVTPVSLDTLLQRSEVLSLHIPRSRLTENLYDDALLARLRPGCVLVNTCRGGIVDEVALLRRLESGALAAACFDVFAQEPPEDDRLLRHPNLLATPHAGASTMEARIAMVDAALRGLTQGEPVDPAAFTDYL</sequence>
<reference evidence="6 7" key="1">
    <citation type="submission" date="2020-09" db="EMBL/GenBank/DDBJ databases">
        <title>Roseomonas.</title>
        <authorList>
            <person name="Zhu W."/>
        </authorList>
    </citation>
    <scope>NUCLEOTIDE SEQUENCE [LARGE SCALE GENOMIC DNA]</scope>
    <source>
        <strain evidence="6 7">573</strain>
    </source>
</reference>
<comment type="caution">
    <text evidence="6">The sequence shown here is derived from an EMBL/GenBank/DDBJ whole genome shotgun (WGS) entry which is preliminary data.</text>
</comment>
<dbReference type="InterPro" id="IPR050223">
    <property type="entry name" value="D-isomer_2-hydroxyacid_DH"/>
</dbReference>
<evidence type="ECO:0000256" key="1">
    <source>
        <dbReference type="ARBA" id="ARBA00023002"/>
    </source>
</evidence>
<dbReference type="InterPro" id="IPR006140">
    <property type="entry name" value="D-isomer_DH_NAD-bd"/>
</dbReference>
<dbReference type="Pfam" id="PF02826">
    <property type="entry name" value="2-Hacid_dh_C"/>
    <property type="match status" value="1"/>
</dbReference>
<accession>A0ABS3KVS1</accession>
<dbReference type="EMBL" id="JACTNG010000010">
    <property type="protein sequence ID" value="MBO1080718.1"/>
    <property type="molecule type" value="Genomic_DNA"/>
</dbReference>
<dbReference type="PROSITE" id="PS00671">
    <property type="entry name" value="D_2_HYDROXYACID_DH_3"/>
    <property type="match status" value="1"/>
</dbReference>
<evidence type="ECO:0000256" key="3">
    <source>
        <dbReference type="RuleBase" id="RU003719"/>
    </source>
</evidence>
<feature type="domain" description="D-isomer specific 2-hydroxyacid dehydrogenase NAD-binding" evidence="5">
    <location>
        <begin position="121"/>
        <end position="292"/>
    </location>
</feature>
<dbReference type="InterPro" id="IPR036291">
    <property type="entry name" value="NAD(P)-bd_dom_sf"/>
</dbReference>
<dbReference type="SUPFAM" id="SSF52283">
    <property type="entry name" value="Formate/glycerate dehydrogenase catalytic domain-like"/>
    <property type="match status" value="1"/>
</dbReference>
<dbReference type="Gene3D" id="3.40.50.720">
    <property type="entry name" value="NAD(P)-binding Rossmann-like Domain"/>
    <property type="match status" value="2"/>
</dbReference>
<keyword evidence="7" id="KW-1185">Reference proteome</keyword>
<evidence type="ECO:0000259" key="4">
    <source>
        <dbReference type="Pfam" id="PF00389"/>
    </source>
</evidence>
<dbReference type="PANTHER" id="PTHR10996">
    <property type="entry name" value="2-HYDROXYACID DEHYDROGENASE-RELATED"/>
    <property type="match status" value="1"/>
</dbReference>
<keyword evidence="2" id="KW-0520">NAD</keyword>
<dbReference type="Pfam" id="PF00389">
    <property type="entry name" value="2-Hacid_dh"/>
    <property type="match status" value="1"/>
</dbReference>
<name>A0ABS3KVS1_9PROT</name>
<evidence type="ECO:0000256" key="2">
    <source>
        <dbReference type="ARBA" id="ARBA00023027"/>
    </source>
</evidence>
<comment type="similarity">
    <text evidence="3">Belongs to the D-isomer specific 2-hydroxyacid dehydrogenase family.</text>
</comment>
<feature type="domain" description="D-isomer specific 2-hydroxyacid dehydrogenase catalytic" evidence="4">
    <location>
        <begin position="38"/>
        <end position="309"/>
    </location>
</feature>
<keyword evidence="1 3" id="KW-0560">Oxidoreductase</keyword>
<dbReference type="Proteomes" id="UP001518989">
    <property type="component" value="Unassembled WGS sequence"/>
</dbReference>
<proteinExistence type="inferred from homology"/>
<dbReference type="InterPro" id="IPR029753">
    <property type="entry name" value="D-isomer_DH_CS"/>
</dbReference>
<organism evidence="6 7">
    <name type="scientific">Roseomonas haemaphysalidis</name>
    <dbReference type="NCBI Taxonomy" id="2768162"/>
    <lineage>
        <taxon>Bacteria</taxon>
        <taxon>Pseudomonadati</taxon>
        <taxon>Pseudomonadota</taxon>
        <taxon>Alphaproteobacteria</taxon>
        <taxon>Acetobacterales</taxon>
        <taxon>Roseomonadaceae</taxon>
        <taxon>Roseomonas</taxon>
    </lineage>
</organism>
<evidence type="ECO:0000259" key="5">
    <source>
        <dbReference type="Pfam" id="PF02826"/>
    </source>
</evidence>
<dbReference type="InterPro" id="IPR006139">
    <property type="entry name" value="D-isomer_2_OHA_DH_cat_dom"/>
</dbReference>
<dbReference type="SUPFAM" id="SSF51735">
    <property type="entry name" value="NAD(P)-binding Rossmann-fold domains"/>
    <property type="match status" value="1"/>
</dbReference>